<dbReference type="AlphaFoldDB" id="A0A4D6LEW6"/>
<dbReference type="Proteomes" id="UP000501690">
    <property type="component" value="Linkage Group LG3"/>
</dbReference>
<dbReference type="EMBL" id="CP039347">
    <property type="protein sequence ID" value="QCD87040.1"/>
    <property type="molecule type" value="Genomic_DNA"/>
</dbReference>
<organism evidence="2 3">
    <name type="scientific">Vigna unguiculata</name>
    <name type="common">Cowpea</name>
    <dbReference type="NCBI Taxonomy" id="3917"/>
    <lineage>
        <taxon>Eukaryota</taxon>
        <taxon>Viridiplantae</taxon>
        <taxon>Streptophyta</taxon>
        <taxon>Embryophyta</taxon>
        <taxon>Tracheophyta</taxon>
        <taxon>Spermatophyta</taxon>
        <taxon>Magnoliopsida</taxon>
        <taxon>eudicotyledons</taxon>
        <taxon>Gunneridae</taxon>
        <taxon>Pentapetalae</taxon>
        <taxon>rosids</taxon>
        <taxon>fabids</taxon>
        <taxon>Fabales</taxon>
        <taxon>Fabaceae</taxon>
        <taxon>Papilionoideae</taxon>
        <taxon>50 kb inversion clade</taxon>
        <taxon>NPAAA clade</taxon>
        <taxon>indigoferoid/millettioid clade</taxon>
        <taxon>Phaseoleae</taxon>
        <taxon>Vigna</taxon>
    </lineage>
</organism>
<evidence type="ECO:0000256" key="1">
    <source>
        <dbReference type="SAM" id="MobiDB-lite"/>
    </source>
</evidence>
<keyword evidence="3" id="KW-1185">Reference proteome</keyword>
<name>A0A4D6LEW6_VIGUN</name>
<evidence type="ECO:0000313" key="2">
    <source>
        <dbReference type="EMBL" id="QCD87040.1"/>
    </source>
</evidence>
<proteinExistence type="predicted"/>
<evidence type="ECO:0000313" key="3">
    <source>
        <dbReference type="Proteomes" id="UP000501690"/>
    </source>
</evidence>
<feature type="region of interest" description="Disordered" evidence="1">
    <location>
        <begin position="60"/>
        <end position="89"/>
    </location>
</feature>
<sequence length="121" mass="13216">MAKTKYRVSSSAREITTTTTLHKLWAPKVSLIDVQGFHQTTTSLLSLPLSKVLKSAHINGVDDHRKGGNHTQSYKQAKGKPIKQPSTFMKQSIEKPKGGLAQAGVLAQARRVLSLKLQTLA</sequence>
<reference evidence="2 3" key="1">
    <citation type="submission" date="2019-04" db="EMBL/GenBank/DDBJ databases">
        <title>An improved genome assembly and genetic linkage map for asparagus bean, Vigna unguiculata ssp. sesquipedialis.</title>
        <authorList>
            <person name="Xia Q."/>
            <person name="Zhang R."/>
            <person name="Dong Y."/>
        </authorList>
    </citation>
    <scope>NUCLEOTIDE SEQUENCE [LARGE SCALE GENOMIC DNA]</scope>
    <source>
        <tissue evidence="2">Leaf</tissue>
    </source>
</reference>
<accession>A0A4D6LEW6</accession>
<protein>
    <submittedName>
        <fullName evidence="2">Uncharacterized protein</fullName>
    </submittedName>
</protein>
<gene>
    <name evidence="2" type="ORF">DEO72_LG3g1571</name>
</gene>